<dbReference type="Proteomes" id="UP000176631">
    <property type="component" value="Unassembled WGS sequence"/>
</dbReference>
<evidence type="ECO:0000313" key="2">
    <source>
        <dbReference type="EMBL" id="OGY23261.1"/>
    </source>
</evidence>
<name>A0A1G1W6K5_9BACT</name>
<comment type="caution">
    <text evidence="2">The sequence shown here is derived from an EMBL/GenBank/DDBJ whole genome shotgun (WGS) entry which is preliminary data.</text>
</comment>
<sequence length="256" mass="27504">MDTKTAIILFFAATIIAVVYPSKILSAELNSSSGIAANIPVDDNLARPGDIISKTDEGTVRSSSEYDKNLFGVVVENPSVSVNKIGPNTRPVVSYGEVFVNVSDKKGSIKRGDFVTSSGSAGVGQKAIDSGFVLGKALENLNGSSGQIRVFVNIQYRQLEGRPTFNRLLTLLTTSLEKPENFPVFLRYLFALLVGGGTFFMGFFSFVRSLRSGVESIGRNPMAKTSIQLALILNLLGIFVLTAAGVSLALFIIFYL</sequence>
<accession>A0A1G1W6K5</accession>
<organism evidence="2 3">
    <name type="scientific">Candidatus Woykebacteria bacterium RBG_13_40_15</name>
    <dbReference type="NCBI Taxonomy" id="1802593"/>
    <lineage>
        <taxon>Bacteria</taxon>
        <taxon>Candidatus Woykeibacteriota</taxon>
    </lineage>
</organism>
<keyword evidence="1" id="KW-0812">Transmembrane</keyword>
<proteinExistence type="predicted"/>
<protein>
    <submittedName>
        <fullName evidence="2">Uncharacterized protein</fullName>
    </submittedName>
</protein>
<gene>
    <name evidence="2" type="ORF">A2172_02720</name>
</gene>
<keyword evidence="1" id="KW-1133">Transmembrane helix</keyword>
<feature type="transmembrane region" description="Helical" evidence="1">
    <location>
        <begin position="185"/>
        <end position="207"/>
    </location>
</feature>
<evidence type="ECO:0000256" key="1">
    <source>
        <dbReference type="SAM" id="Phobius"/>
    </source>
</evidence>
<feature type="transmembrane region" description="Helical" evidence="1">
    <location>
        <begin position="228"/>
        <end position="255"/>
    </location>
</feature>
<dbReference type="EMBL" id="MHCP01000028">
    <property type="protein sequence ID" value="OGY23261.1"/>
    <property type="molecule type" value="Genomic_DNA"/>
</dbReference>
<reference evidence="2 3" key="1">
    <citation type="journal article" date="2016" name="Nat. Commun.">
        <title>Thousands of microbial genomes shed light on interconnected biogeochemical processes in an aquifer system.</title>
        <authorList>
            <person name="Anantharaman K."/>
            <person name="Brown C.T."/>
            <person name="Hug L.A."/>
            <person name="Sharon I."/>
            <person name="Castelle C.J."/>
            <person name="Probst A.J."/>
            <person name="Thomas B.C."/>
            <person name="Singh A."/>
            <person name="Wilkins M.J."/>
            <person name="Karaoz U."/>
            <person name="Brodie E.L."/>
            <person name="Williams K.H."/>
            <person name="Hubbard S.S."/>
            <person name="Banfield J.F."/>
        </authorList>
    </citation>
    <scope>NUCLEOTIDE SEQUENCE [LARGE SCALE GENOMIC DNA]</scope>
</reference>
<dbReference type="STRING" id="1802593.A2172_02720"/>
<keyword evidence="1" id="KW-0472">Membrane</keyword>
<dbReference type="AlphaFoldDB" id="A0A1G1W6K5"/>
<evidence type="ECO:0000313" key="3">
    <source>
        <dbReference type="Proteomes" id="UP000176631"/>
    </source>
</evidence>